<keyword evidence="6" id="KW-0564">Palmitate</keyword>
<evidence type="ECO:0000259" key="9">
    <source>
        <dbReference type="Pfam" id="PF05504"/>
    </source>
</evidence>
<dbReference type="OrthoDB" id="2592518at2"/>
<name>A0A7X4YJW2_9BACL</name>
<evidence type="ECO:0000256" key="3">
    <source>
        <dbReference type="ARBA" id="ARBA00022544"/>
    </source>
</evidence>
<dbReference type="InterPro" id="IPR008844">
    <property type="entry name" value="Spore_GerAC-like"/>
</dbReference>
<dbReference type="PANTHER" id="PTHR35789:SF1">
    <property type="entry name" value="SPORE GERMINATION PROTEIN B3"/>
    <property type="match status" value="1"/>
</dbReference>
<keyword evidence="12" id="KW-1185">Reference proteome</keyword>
<proteinExistence type="inferred from homology"/>
<evidence type="ECO:0000256" key="4">
    <source>
        <dbReference type="ARBA" id="ARBA00022729"/>
    </source>
</evidence>
<evidence type="ECO:0000313" key="11">
    <source>
        <dbReference type="EMBL" id="NBC67675.1"/>
    </source>
</evidence>
<evidence type="ECO:0000313" key="12">
    <source>
        <dbReference type="Proteomes" id="UP000558113"/>
    </source>
</evidence>
<keyword evidence="4 8" id="KW-0732">Signal</keyword>
<organism evidence="11 12">
    <name type="scientific">Paenibacillus sacheonensis</name>
    <dbReference type="NCBI Taxonomy" id="742054"/>
    <lineage>
        <taxon>Bacteria</taxon>
        <taxon>Bacillati</taxon>
        <taxon>Bacillota</taxon>
        <taxon>Bacilli</taxon>
        <taxon>Bacillales</taxon>
        <taxon>Paenibacillaceae</taxon>
        <taxon>Paenibacillus</taxon>
    </lineage>
</organism>
<evidence type="ECO:0000256" key="6">
    <source>
        <dbReference type="ARBA" id="ARBA00023139"/>
    </source>
</evidence>
<dbReference type="EMBL" id="JAAAMU010000001">
    <property type="protein sequence ID" value="NBC67675.1"/>
    <property type="molecule type" value="Genomic_DNA"/>
</dbReference>
<keyword evidence="5" id="KW-0472">Membrane</keyword>
<dbReference type="Pfam" id="PF05504">
    <property type="entry name" value="Spore_GerAC"/>
    <property type="match status" value="1"/>
</dbReference>
<dbReference type="AlphaFoldDB" id="A0A7X4YJW2"/>
<feature type="domain" description="Spore germination protein N-terminal" evidence="10">
    <location>
        <begin position="21"/>
        <end position="184"/>
    </location>
</feature>
<keyword evidence="3" id="KW-0309">Germination</keyword>
<sequence length="373" mass="42092">MNRRKIFLVIILCTVLSACTDQKIVNQICLVHAISFDTVAKGKKTAVLISHFKEQGKTDLEVLHTESKSYLSLPRLNTQTNDPLERGQMRMVLFGKTSAEKGIGTVIHHLLRDPKFSSRLQLGVVERDASELLEITTKTQEPFFLSDMIEQNMRNGNLPLMNLHVSLFNYYGEGRDMFLPYFKIGREGAAGSGGHGEVKIDGLALFRSDRMITEISLKDAFLLKMLIQNSKNGSYTVPLAGKASNNTNNQGEDFILLRSMHSKANYMVNNVHLIPSISIRLKLVTELQNVPDWVDVRSEEQLTRLEKTMGSYLKKEIEKFLSRLKENKVDPVGLGDLIRSRSKNWNAQDFEKIYQEIKTTVSVQVKIANTGSG</sequence>
<accession>A0A7X4YJW2</accession>
<dbReference type="InterPro" id="IPR038501">
    <property type="entry name" value="Spore_GerAC_C_sf"/>
</dbReference>
<dbReference type="GO" id="GO:0009847">
    <property type="term" value="P:spore germination"/>
    <property type="evidence" value="ECO:0007669"/>
    <property type="project" value="InterPro"/>
</dbReference>
<dbReference type="RefSeq" id="WP_161693694.1">
    <property type="nucleotide sequence ID" value="NZ_JAAAMU010000001.1"/>
</dbReference>
<dbReference type="Proteomes" id="UP000558113">
    <property type="component" value="Unassembled WGS sequence"/>
</dbReference>
<gene>
    <name evidence="11" type="ORF">GT003_01555</name>
</gene>
<dbReference type="GO" id="GO:0016020">
    <property type="term" value="C:membrane"/>
    <property type="evidence" value="ECO:0007669"/>
    <property type="project" value="UniProtKB-SubCell"/>
</dbReference>
<comment type="subcellular location">
    <subcellularLocation>
        <location evidence="1">Membrane</location>
        <topology evidence="1">Lipid-anchor</topology>
    </subcellularLocation>
</comment>
<feature type="signal peptide" evidence="8">
    <location>
        <begin position="1"/>
        <end position="20"/>
    </location>
</feature>
<evidence type="ECO:0000256" key="2">
    <source>
        <dbReference type="ARBA" id="ARBA00007886"/>
    </source>
</evidence>
<evidence type="ECO:0000256" key="1">
    <source>
        <dbReference type="ARBA" id="ARBA00004635"/>
    </source>
</evidence>
<evidence type="ECO:0000256" key="7">
    <source>
        <dbReference type="ARBA" id="ARBA00023288"/>
    </source>
</evidence>
<dbReference type="PROSITE" id="PS51257">
    <property type="entry name" value="PROKAR_LIPOPROTEIN"/>
    <property type="match status" value="1"/>
</dbReference>
<comment type="caution">
    <text evidence="11">The sequence shown here is derived from an EMBL/GenBank/DDBJ whole genome shotgun (WGS) entry which is preliminary data.</text>
</comment>
<reference evidence="11 12" key="1">
    <citation type="submission" date="2020-01" db="EMBL/GenBank/DDBJ databases">
        <title>Paenibacillus soybeanensis sp. nov. isolated from the nodules of soybean (Glycine max(L.) Merr).</title>
        <authorList>
            <person name="Wang H."/>
        </authorList>
    </citation>
    <scope>NUCLEOTIDE SEQUENCE [LARGE SCALE GENOMIC DNA]</scope>
    <source>
        <strain evidence="11 12">DSM 23054</strain>
    </source>
</reference>
<feature type="domain" description="Spore germination GerAC-like C-terminal" evidence="9">
    <location>
        <begin position="201"/>
        <end position="371"/>
    </location>
</feature>
<dbReference type="PANTHER" id="PTHR35789">
    <property type="entry name" value="SPORE GERMINATION PROTEIN B3"/>
    <property type="match status" value="1"/>
</dbReference>
<dbReference type="Pfam" id="PF25198">
    <property type="entry name" value="Spore_GerAC_N"/>
    <property type="match status" value="1"/>
</dbReference>
<dbReference type="InterPro" id="IPR057336">
    <property type="entry name" value="GerAC_N"/>
</dbReference>
<feature type="chain" id="PRO_5039569377" evidence="8">
    <location>
        <begin position="21"/>
        <end position="373"/>
    </location>
</feature>
<dbReference type="Gene3D" id="3.30.300.210">
    <property type="entry name" value="Nutrient germinant receptor protein C, domain 3"/>
    <property type="match status" value="1"/>
</dbReference>
<evidence type="ECO:0000256" key="5">
    <source>
        <dbReference type="ARBA" id="ARBA00023136"/>
    </source>
</evidence>
<comment type="similarity">
    <text evidence="2">Belongs to the GerABKC lipoprotein family.</text>
</comment>
<protein>
    <submittedName>
        <fullName evidence="11">Ger(X)C family spore germination protein</fullName>
    </submittedName>
</protein>
<dbReference type="NCBIfam" id="TIGR02887">
    <property type="entry name" value="spore_ger_x_C"/>
    <property type="match status" value="1"/>
</dbReference>
<evidence type="ECO:0000256" key="8">
    <source>
        <dbReference type="SAM" id="SignalP"/>
    </source>
</evidence>
<keyword evidence="7" id="KW-0449">Lipoprotein</keyword>
<dbReference type="InterPro" id="IPR046953">
    <property type="entry name" value="Spore_GerAC-like_C"/>
</dbReference>
<evidence type="ECO:0000259" key="10">
    <source>
        <dbReference type="Pfam" id="PF25198"/>
    </source>
</evidence>